<sequence length="46" mass="5162">MLQVQHNKLEQDGGMKETAGLCKVAATRDRTRDLQIISLTLSQLSY</sequence>
<accession>A0AAV1V9J8</accession>
<gene>
    <name evidence="1" type="ORF">PM001_LOCUS27858</name>
</gene>
<name>A0AAV1V9J8_9STRA</name>
<dbReference type="AntiFam" id="ANF00012">
    <property type="entry name" value="tRNA translation"/>
</dbReference>
<reference evidence="1" key="1">
    <citation type="submission" date="2024-01" db="EMBL/GenBank/DDBJ databases">
        <authorList>
            <person name="Webb A."/>
        </authorList>
    </citation>
    <scope>NUCLEOTIDE SEQUENCE</scope>
    <source>
        <strain evidence="1">Pm1</strain>
    </source>
</reference>
<proteinExistence type="predicted"/>
<dbReference type="EMBL" id="CAKLBY020000282">
    <property type="protein sequence ID" value="CAK7942708.1"/>
    <property type="molecule type" value="Genomic_DNA"/>
</dbReference>
<evidence type="ECO:0000313" key="2">
    <source>
        <dbReference type="Proteomes" id="UP001162060"/>
    </source>
</evidence>
<dbReference type="AlphaFoldDB" id="A0AAV1V9J8"/>
<protein>
    <submittedName>
        <fullName evidence="1">Uncharacterized protein</fullName>
    </submittedName>
</protein>
<comment type="caution">
    <text evidence="1">The sequence shown here is derived from an EMBL/GenBank/DDBJ whole genome shotgun (WGS) entry which is preliminary data.</text>
</comment>
<organism evidence="1 2">
    <name type="scientific">Peronospora matthiolae</name>
    <dbReference type="NCBI Taxonomy" id="2874970"/>
    <lineage>
        <taxon>Eukaryota</taxon>
        <taxon>Sar</taxon>
        <taxon>Stramenopiles</taxon>
        <taxon>Oomycota</taxon>
        <taxon>Peronosporomycetes</taxon>
        <taxon>Peronosporales</taxon>
        <taxon>Peronosporaceae</taxon>
        <taxon>Peronospora</taxon>
    </lineage>
</organism>
<evidence type="ECO:0000313" key="1">
    <source>
        <dbReference type="EMBL" id="CAK7942708.1"/>
    </source>
</evidence>
<dbReference type="Proteomes" id="UP001162060">
    <property type="component" value="Unassembled WGS sequence"/>
</dbReference>